<gene>
    <name evidence="7 8" type="primary">bioA</name>
    <name evidence="8" type="ordered locus">Ngar_c17550</name>
</gene>
<evidence type="ECO:0000256" key="6">
    <source>
        <dbReference type="ARBA" id="ARBA00022898"/>
    </source>
</evidence>
<dbReference type="GO" id="GO:0009102">
    <property type="term" value="P:biotin biosynthetic process"/>
    <property type="evidence" value="ECO:0007669"/>
    <property type="project" value="UniProtKB-UniRule"/>
</dbReference>
<dbReference type="GeneID" id="13795618"/>
<dbReference type="PANTHER" id="PTHR42684">
    <property type="entry name" value="ADENOSYLMETHIONINE-8-AMINO-7-OXONONANOATE AMINOTRANSFERASE"/>
    <property type="match status" value="1"/>
</dbReference>
<feature type="binding site" evidence="7">
    <location>
        <position position="249"/>
    </location>
    <ligand>
        <name>pyridoxal 5'-phosphate</name>
        <dbReference type="ChEBI" id="CHEBI:597326"/>
    </ligand>
</feature>
<dbReference type="RefSeq" id="WP_015019225.1">
    <property type="nucleotide sequence ID" value="NC_018719.1"/>
</dbReference>
<dbReference type="AlphaFoldDB" id="K0IIB2"/>
<dbReference type="PANTHER" id="PTHR42684:SF3">
    <property type="entry name" value="ADENOSYLMETHIONINE-8-AMINO-7-OXONONANOATE AMINOTRANSFERASE"/>
    <property type="match status" value="1"/>
</dbReference>
<feature type="modified residue" description="N6-(pyridoxal phosphate)lysine" evidence="7">
    <location>
        <position position="278"/>
    </location>
</feature>
<dbReference type="PATRIC" id="fig|1237085.11.peg.1730"/>
<dbReference type="GO" id="GO:0030170">
    <property type="term" value="F:pyridoxal phosphate binding"/>
    <property type="evidence" value="ECO:0007669"/>
    <property type="project" value="UniProtKB-UniRule"/>
</dbReference>
<dbReference type="InterPro" id="IPR005814">
    <property type="entry name" value="Aminotrans_3"/>
</dbReference>
<keyword evidence="6 7" id="KW-0663">Pyridoxal phosphate</keyword>
<accession>K0IIB2</accession>
<dbReference type="EMBL" id="CP002408">
    <property type="protein sequence ID" value="AFU58688.1"/>
    <property type="molecule type" value="Genomic_DNA"/>
</dbReference>
<keyword evidence="9" id="KW-1185">Reference proteome</keyword>
<dbReference type="EC" id="2.6.1.62" evidence="7"/>
<dbReference type="GO" id="GO:0004015">
    <property type="term" value="F:adenosylmethionine-8-amino-7-oxononanoate transaminase activity"/>
    <property type="evidence" value="ECO:0007669"/>
    <property type="project" value="UniProtKB-UniRule"/>
</dbReference>
<keyword evidence="4 7" id="KW-0949">S-adenosyl-L-methionine</keyword>
<evidence type="ECO:0000256" key="7">
    <source>
        <dbReference type="HAMAP-Rule" id="MF_00834"/>
    </source>
</evidence>
<dbReference type="InterPro" id="IPR015421">
    <property type="entry name" value="PyrdxlP-dep_Trfase_major"/>
</dbReference>
<feature type="binding site" evidence="7">
    <location>
        <position position="144"/>
    </location>
    <ligand>
        <name>substrate</name>
    </ligand>
</feature>
<dbReference type="Proteomes" id="UP000008037">
    <property type="component" value="Chromosome"/>
</dbReference>
<dbReference type="Gene3D" id="3.40.640.10">
    <property type="entry name" value="Type I PLP-dependent aspartate aminotransferase-like (Major domain)"/>
    <property type="match status" value="1"/>
</dbReference>
<feature type="binding site" evidence="7">
    <location>
        <position position="313"/>
    </location>
    <ligand>
        <name>substrate</name>
    </ligand>
</feature>
<organism evidence="8 9">
    <name type="scientific">Nitrososphaera gargensis (strain Ga9.2)</name>
    <dbReference type="NCBI Taxonomy" id="1237085"/>
    <lineage>
        <taxon>Archaea</taxon>
        <taxon>Nitrososphaerota</taxon>
        <taxon>Nitrososphaeria</taxon>
        <taxon>Nitrososphaerales</taxon>
        <taxon>Nitrososphaeraceae</taxon>
        <taxon>Nitrososphaera</taxon>
    </lineage>
</organism>
<feature type="binding site" evidence="7">
    <location>
        <begin position="314"/>
        <end position="315"/>
    </location>
    <ligand>
        <name>pyridoxal 5'-phosphate</name>
        <dbReference type="ChEBI" id="CHEBI:597326"/>
    </ligand>
</feature>
<evidence type="ECO:0000313" key="8">
    <source>
        <dbReference type="EMBL" id="AFU58688.1"/>
    </source>
</evidence>
<dbReference type="InterPro" id="IPR015422">
    <property type="entry name" value="PyrdxlP-dep_Trfase_small"/>
</dbReference>
<keyword evidence="5 7" id="KW-0093">Biotin biosynthesis</keyword>
<dbReference type="GO" id="GO:0005737">
    <property type="term" value="C:cytoplasm"/>
    <property type="evidence" value="ECO:0007669"/>
    <property type="project" value="UniProtKB-SubCell"/>
</dbReference>
<comment type="catalytic activity">
    <reaction evidence="7">
        <text>(8S)-8-amino-7-oxononanoate + S-adenosyl-L-methionine = S-adenosyl-4-methylsulfanyl-2-oxobutanoate + (7R,8S)-7,8-diammoniononanoate</text>
        <dbReference type="Rhea" id="RHEA:16861"/>
        <dbReference type="ChEBI" id="CHEBI:16490"/>
        <dbReference type="ChEBI" id="CHEBI:59789"/>
        <dbReference type="ChEBI" id="CHEBI:149468"/>
        <dbReference type="ChEBI" id="CHEBI:149469"/>
        <dbReference type="EC" id="2.6.1.62"/>
    </reaction>
</comment>
<comment type="similarity">
    <text evidence="7">Belongs to the class-III pyridoxal-phosphate-dependent aminotransferase family. BioA subfamily.</text>
</comment>
<dbReference type="NCBIfam" id="TIGR00508">
    <property type="entry name" value="bioA"/>
    <property type="match status" value="1"/>
</dbReference>
<dbReference type="OrthoDB" id="6534at2157"/>
<dbReference type="KEGG" id="nga:Ngar_c17550"/>
<evidence type="ECO:0000256" key="5">
    <source>
        <dbReference type="ARBA" id="ARBA00022756"/>
    </source>
</evidence>
<name>K0IIB2_NITGG</name>
<evidence type="ECO:0000313" key="9">
    <source>
        <dbReference type="Proteomes" id="UP000008037"/>
    </source>
</evidence>
<dbReference type="PIRSF" id="PIRSF000521">
    <property type="entry name" value="Transaminase_4ab_Lys_Orn"/>
    <property type="match status" value="1"/>
</dbReference>
<comment type="function">
    <text evidence="7">Catalyzes the transfer of the alpha-amino group from S-adenosyl-L-methionine (SAM) to 7-keto-8-aminopelargonic acid (KAPA) to form 7,8-diaminopelargonic acid (DAPA). It is the only aminotransferase known to utilize SAM as an amino donor.</text>
</comment>
<dbReference type="SUPFAM" id="SSF53383">
    <property type="entry name" value="PLP-dependent transferases"/>
    <property type="match status" value="1"/>
</dbReference>
<evidence type="ECO:0000256" key="3">
    <source>
        <dbReference type="ARBA" id="ARBA00022679"/>
    </source>
</evidence>
<dbReference type="HAMAP" id="MF_00834">
    <property type="entry name" value="BioA"/>
    <property type="match status" value="1"/>
</dbReference>
<comment type="caution">
    <text evidence="7">Lacks conserved residue(s) required for the propagation of feature annotation.</text>
</comment>
<keyword evidence="7" id="KW-0963">Cytoplasm</keyword>
<evidence type="ECO:0000256" key="1">
    <source>
        <dbReference type="ARBA" id="ARBA00001933"/>
    </source>
</evidence>
<keyword evidence="3 7" id="KW-0808">Transferase</keyword>
<dbReference type="Gene3D" id="3.90.1150.10">
    <property type="entry name" value="Aspartate Aminotransferase, domain 1"/>
    <property type="match status" value="1"/>
</dbReference>
<comment type="subcellular location">
    <subcellularLocation>
        <location evidence="7">Cytoplasm</location>
    </subcellularLocation>
</comment>
<dbReference type="HOGENOM" id="CLU_016922_4_3_2"/>
<dbReference type="InParanoid" id="K0IIB2"/>
<feature type="binding site" evidence="7">
    <location>
        <begin position="111"/>
        <end position="112"/>
    </location>
    <ligand>
        <name>pyridoxal 5'-phosphate</name>
        <dbReference type="ChEBI" id="CHEBI:597326"/>
    </ligand>
</feature>
<dbReference type="Pfam" id="PF00202">
    <property type="entry name" value="Aminotran_3"/>
    <property type="match status" value="1"/>
</dbReference>
<protein>
    <recommendedName>
        <fullName evidence="7">Adenosylmethionine-8-amino-7-oxononanoate aminotransferase</fullName>
        <ecNumber evidence="7">2.6.1.62</ecNumber>
    </recommendedName>
    <alternativeName>
        <fullName evidence="7">7,8-diamino-pelargonic acid aminotransferase</fullName>
        <shortName evidence="7">DAPA AT</shortName>
        <shortName evidence="7">DAPA aminotransferase</shortName>
    </alternativeName>
    <alternativeName>
        <fullName evidence="7">7,8-diaminononanoate synthase</fullName>
        <shortName evidence="7">DANS</shortName>
    </alternativeName>
    <alternativeName>
        <fullName evidence="7">Diaminopelargonic acid synthase</fullName>
    </alternativeName>
</protein>
<dbReference type="CDD" id="cd00610">
    <property type="entry name" value="OAT_like"/>
    <property type="match status" value="1"/>
</dbReference>
<evidence type="ECO:0000256" key="4">
    <source>
        <dbReference type="ARBA" id="ARBA00022691"/>
    </source>
</evidence>
<proteinExistence type="inferred from homology"/>
<comment type="cofactor">
    <cofactor evidence="1 7">
        <name>pyridoxal 5'-phosphate</name>
        <dbReference type="ChEBI" id="CHEBI:597326"/>
    </cofactor>
</comment>
<comment type="subunit">
    <text evidence="7">Homodimer.</text>
</comment>
<feature type="binding site" evidence="7">
    <location>
        <position position="278"/>
    </location>
    <ligand>
        <name>substrate</name>
    </ligand>
</feature>
<feature type="site" description="Participates in the substrate recognition with KAPA and in a stacking interaction with the adenine ring of SAM" evidence="7">
    <location>
        <position position="15"/>
    </location>
</feature>
<dbReference type="UniPathway" id="UPA00078">
    <property type="reaction ID" value="UER00160"/>
</dbReference>
<keyword evidence="2 7" id="KW-0032">Aminotransferase</keyword>
<feature type="binding site" evidence="7">
    <location>
        <position position="408"/>
    </location>
    <ligand>
        <name>substrate</name>
    </ligand>
</feature>
<evidence type="ECO:0000256" key="2">
    <source>
        <dbReference type="ARBA" id="ARBA00022576"/>
    </source>
</evidence>
<comment type="pathway">
    <text evidence="7">Cofactor biosynthesis; biotin biosynthesis; 7,8-diaminononanoate from 8-amino-7-oxononanoate (SAM route): step 1/1.</text>
</comment>
<sequence>MNLRDADKKFVWHPYTQMSDWKKWNNRVIVKGEGFYLVDSEGTRYLDGIASMWCNVWGHGQNKVVEAMTEQLKNLQHSTLFGLANGPSAQLAEELVVRAKGMDRVFYTDNGSTAIEAAMKMALQYWRNKGRNAKKGFISLEHGYHGDTIGTMSVGYIEKFFGAYKPLLTRVHRAPSPLLYGSRFENEKDLVDWCLEKTEKLLKKRGDRTAALVMESGAQIAGGAIIYPDGYQRKVARLCRDYDVLLVLDEIATGFGRLGSMIEYLAQRSKPDIVCFGKALTAGYFPLAVTLTTDRIFDAFLGKYSENKHFYHGHTFTGHPVGCAAALANIELYEKQNLMQQINENGKYIASRLREFVRSPIVADIRHKGLLAGIELARNNKPIVTLKNKERINYFIMQESLKMGVHLRPLGNIMMVIPPLAIGRKDLEKLLDVQLEVLRKVEKLS</sequence>
<dbReference type="STRING" id="1237085.Ngar_c17550"/>
<dbReference type="InterPro" id="IPR015424">
    <property type="entry name" value="PyrdxlP-dep_Trfase"/>
</dbReference>
<dbReference type="PROSITE" id="PS00600">
    <property type="entry name" value="AA_TRANSFER_CLASS_3"/>
    <property type="match status" value="1"/>
</dbReference>
<dbReference type="InterPro" id="IPR005815">
    <property type="entry name" value="BioA"/>
</dbReference>
<dbReference type="InterPro" id="IPR049704">
    <property type="entry name" value="Aminotrans_3_PPA_site"/>
</dbReference>
<reference evidence="8 9" key="1">
    <citation type="journal article" date="2012" name="Environ. Microbiol.">
        <title>The genome of the ammonia-oxidizing Candidatus Nitrososphaera gargensis: insights into metabolic versatility and environmental adaptations.</title>
        <authorList>
            <person name="Spang A."/>
            <person name="Poehlein A."/>
            <person name="Offre P."/>
            <person name="Zumbragel S."/>
            <person name="Haider S."/>
            <person name="Rychlik N."/>
            <person name="Nowka B."/>
            <person name="Schmeisser C."/>
            <person name="Lebedeva E.V."/>
            <person name="Rattei T."/>
            <person name="Bohm C."/>
            <person name="Schmid M."/>
            <person name="Galushko A."/>
            <person name="Hatzenpichler R."/>
            <person name="Weinmaier T."/>
            <person name="Daniel R."/>
            <person name="Schleper C."/>
            <person name="Spieck E."/>
            <person name="Streit W."/>
            <person name="Wagner M."/>
        </authorList>
    </citation>
    <scope>NUCLEOTIDE SEQUENCE [LARGE SCALE GENOMIC DNA]</scope>
    <source>
        <strain evidence="9">Ga9.2</strain>
    </source>
</reference>